<reference evidence="6" key="1">
    <citation type="submission" date="2021-11" db="EMBL/GenBank/DDBJ databases">
        <authorList>
            <person name="Islam A."/>
            <person name="Islam S."/>
            <person name="Flora M.S."/>
            <person name="Rahman M."/>
            <person name="Ziaur R.M."/>
            <person name="Epstein J.H."/>
            <person name="Hassan M."/>
            <person name="Klassen M."/>
            <person name="Woodard K."/>
            <person name="Webb A."/>
            <person name="Webby R.J."/>
            <person name="El Zowalaty M.E."/>
        </authorList>
    </citation>
    <scope>NUCLEOTIDE SEQUENCE</scope>
    <source>
        <strain evidence="6">Pbs3</strain>
    </source>
</reference>
<feature type="compositionally biased region" description="Acidic residues" evidence="4">
    <location>
        <begin position="174"/>
        <end position="194"/>
    </location>
</feature>
<evidence type="ECO:0000313" key="6">
    <source>
        <dbReference type="EMBL" id="CAH0479100.1"/>
    </source>
</evidence>
<protein>
    <recommendedName>
        <fullName evidence="5">Zinc finger PHD-type domain-containing protein</fullName>
    </recommendedName>
</protein>
<dbReference type="Gene3D" id="2.30.30.1150">
    <property type="match status" value="1"/>
</dbReference>
<dbReference type="SUPFAM" id="SSF57903">
    <property type="entry name" value="FYVE/PHD zinc finger"/>
    <property type="match status" value="1"/>
</dbReference>
<dbReference type="InterPro" id="IPR011011">
    <property type="entry name" value="Znf_FYVE_PHD"/>
</dbReference>
<name>A0AAU9L2X4_9STRA</name>
<evidence type="ECO:0000256" key="3">
    <source>
        <dbReference type="ARBA" id="ARBA00022833"/>
    </source>
</evidence>
<keyword evidence="3" id="KW-0862">Zinc</keyword>
<evidence type="ECO:0000256" key="4">
    <source>
        <dbReference type="SAM" id="MobiDB-lite"/>
    </source>
</evidence>
<dbReference type="EMBL" id="CAKKTJ010000292">
    <property type="protein sequence ID" value="CAH0479100.1"/>
    <property type="molecule type" value="Genomic_DNA"/>
</dbReference>
<keyword evidence="1" id="KW-0479">Metal-binding</keyword>
<dbReference type="Proteomes" id="UP001160483">
    <property type="component" value="Unassembled WGS sequence"/>
</dbReference>
<gene>
    <name evidence="6" type="ORF">PBS003_LOCUS5766</name>
</gene>
<dbReference type="AlphaFoldDB" id="A0AAU9L2X4"/>
<evidence type="ECO:0000259" key="5">
    <source>
        <dbReference type="SMART" id="SM00249"/>
    </source>
</evidence>
<evidence type="ECO:0000256" key="1">
    <source>
        <dbReference type="ARBA" id="ARBA00022723"/>
    </source>
</evidence>
<keyword evidence="2" id="KW-0863">Zinc-finger</keyword>
<dbReference type="Pfam" id="PF00628">
    <property type="entry name" value="PHD"/>
    <property type="match status" value="1"/>
</dbReference>
<evidence type="ECO:0000256" key="2">
    <source>
        <dbReference type="ARBA" id="ARBA00022771"/>
    </source>
</evidence>
<organism evidence="6 7">
    <name type="scientific">Peronospora belbahrii</name>
    <dbReference type="NCBI Taxonomy" id="622444"/>
    <lineage>
        <taxon>Eukaryota</taxon>
        <taxon>Sar</taxon>
        <taxon>Stramenopiles</taxon>
        <taxon>Oomycota</taxon>
        <taxon>Peronosporomycetes</taxon>
        <taxon>Peronosporales</taxon>
        <taxon>Peronosporaceae</taxon>
        <taxon>Peronospora</taxon>
    </lineage>
</organism>
<evidence type="ECO:0000313" key="7">
    <source>
        <dbReference type="Proteomes" id="UP001160483"/>
    </source>
</evidence>
<feature type="domain" description="Zinc finger PHD-type" evidence="5">
    <location>
        <begin position="202"/>
        <end position="248"/>
    </location>
</feature>
<dbReference type="InterPro" id="IPR001965">
    <property type="entry name" value="Znf_PHD"/>
</dbReference>
<dbReference type="SMART" id="SM00249">
    <property type="entry name" value="PHD"/>
    <property type="match status" value="1"/>
</dbReference>
<sequence>MENLQSILEEEETAIAYELTAAYEAVGVSDNEQELNDGDRIQLQELLLNSLHSMHFIVKHCSVMYPCVDSYEVKCCYKGAFFGAHCATIWIDCAPPSGPIVPPSGPIVQTTPRPIMSTATLTGIPQFINPRDYQSESSSEFDTREVNPMDELSDFESETLQQHQDQDQTMDVVMEEGEEGEEEEEEGQAIDDDEKQQNHHIQCPICKRVDREKEGIVCGKCHVACHICCLDPPLAHVSQNTWYCATCKLEPSIGGTGIHVKNVQPAMAHENVTRRFGVNSETIRTRQSVERDDVPAREATSLSIAQVLGGDPNKSNLLLIHACNCDQIECTDDEFRVICLHMKRFLRSVCWASHSDKWRSYRLAQITTELFAYHAMNCKGLRHQTYSFSLLS</sequence>
<dbReference type="InterPro" id="IPR019787">
    <property type="entry name" value="Znf_PHD-finger"/>
</dbReference>
<accession>A0AAU9L2X4</accession>
<proteinExistence type="predicted"/>
<feature type="region of interest" description="Disordered" evidence="4">
    <location>
        <begin position="174"/>
        <end position="197"/>
    </location>
</feature>
<comment type="caution">
    <text evidence="6">The sequence shown here is derived from an EMBL/GenBank/DDBJ whole genome shotgun (WGS) entry which is preliminary data.</text>
</comment>
<dbReference type="GO" id="GO:0008270">
    <property type="term" value="F:zinc ion binding"/>
    <property type="evidence" value="ECO:0007669"/>
    <property type="project" value="UniProtKB-KW"/>
</dbReference>